<dbReference type="InterPro" id="IPR036388">
    <property type="entry name" value="WH-like_DNA-bd_sf"/>
</dbReference>
<dbReference type="GO" id="GO:0003700">
    <property type="term" value="F:DNA-binding transcription factor activity"/>
    <property type="evidence" value="ECO:0007669"/>
    <property type="project" value="InterPro"/>
</dbReference>
<dbReference type="Gene3D" id="1.10.10.10">
    <property type="entry name" value="Winged helix-like DNA-binding domain superfamily/Winged helix DNA-binding domain"/>
    <property type="match status" value="1"/>
</dbReference>
<reference evidence="2 3" key="1">
    <citation type="submission" date="2018-02" db="EMBL/GenBank/DDBJ databases">
        <title>Draft genome sequence of Mycobacterium virginiense isolated from mud of a swine farm in Japan.</title>
        <authorList>
            <person name="Ohya K."/>
        </authorList>
    </citation>
    <scope>NUCLEOTIDE SEQUENCE [LARGE SCALE GENOMIC DNA]</scope>
    <source>
        <strain evidence="2 3">GF75</strain>
    </source>
</reference>
<dbReference type="AlphaFoldDB" id="A0A9X7ILR5"/>
<dbReference type="InterPro" id="IPR036390">
    <property type="entry name" value="WH_DNA-bd_sf"/>
</dbReference>
<keyword evidence="3" id="KW-1185">Reference proteome</keyword>
<comment type="caution">
    <text evidence="2">The sequence shown here is derived from an EMBL/GenBank/DDBJ whole genome shotgun (WGS) entry which is preliminary data.</text>
</comment>
<gene>
    <name evidence="2" type="ORF">C5U48_14330</name>
</gene>
<name>A0A9X7ILR5_9MYCO</name>
<dbReference type="SMART" id="SM00347">
    <property type="entry name" value="HTH_MARR"/>
    <property type="match status" value="1"/>
</dbReference>
<dbReference type="InterPro" id="IPR000835">
    <property type="entry name" value="HTH_MarR-typ"/>
</dbReference>
<dbReference type="SUPFAM" id="SSF46785">
    <property type="entry name" value="Winged helix' DNA-binding domain"/>
    <property type="match status" value="1"/>
</dbReference>
<dbReference type="PRINTS" id="PR00598">
    <property type="entry name" value="HTHMARR"/>
</dbReference>
<organism evidence="2 3">
    <name type="scientific">Mycolicibacter virginiensis</name>
    <dbReference type="NCBI Taxonomy" id="1795032"/>
    <lineage>
        <taxon>Bacteria</taxon>
        <taxon>Bacillati</taxon>
        <taxon>Actinomycetota</taxon>
        <taxon>Actinomycetes</taxon>
        <taxon>Mycobacteriales</taxon>
        <taxon>Mycobacteriaceae</taxon>
        <taxon>Mycolicibacter</taxon>
    </lineage>
</organism>
<sequence>MQRPARRRTPSDLPGLDIAEQKSWQNFLHAALRFHATMDRWLTEAHNLSVIDLRVLDILGKSDEGAARMGDLADALGANPHHMTKRIRRLEERGLVQREQNSDDRRGVVARITDDGRRVAGHASHNYAQGVKTHLIGTLSRRQLATLEENCRRINSGLRQADSTLYVSRTPGGELVAKPPI</sequence>
<dbReference type="GO" id="GO:0006950">
    <property type="term" value="P:response to stress"/>
    <property type="evidence" value="ECO:0007669"/>
    <property type="project" value="TreeGrafter"/>
</dbReference>
<evidence type="ECO:0000259" key="1">
    <source>
        <dbReference type="PROSITE" id="PS50995"/>
    </source>
</evidence>
<dbReference type="Proteomes" id="UP000237911">
    <property type="component" value="Unassembled WGS sequence"/>
</dbReference>
<evidence type="ECO:0000313" key="3">
    <source>
        <dbReference type="Proteomes" id="UP000237911"/>
    </source>
</evidence>
<dbReference type="RefSeq" id="WP_064889724.1">
    <property type="nucleotide sequence ID" value="NZ_CP092430.2"/>
</dbReference>
<dbReference type="Pfam" id="PF01047">
    <property type="entry name" value="MarR"/>
    <property type="match status" value="1"/>
</dbReference>
<dbReference type="PANTHER" id="PTHR33164">
    <property type="entry name" value="TRANSCRIPTIONAL REGULATOR, MARR FAMILY"/>
    <property type="match status" value="1"/>
</dbReference>
<dbReference type="PROSITE" id="PS50995">
    <property type="entry name" value="HTH_MARR_2"/>
    <property type="match status" value="1"/>
</dbReference>
<dbReference type="InterPro" id="IPR039422">
    <property type="entry name" value="MarR/SlyA-like"/>
</dbReference>
<feature type="domain" description="HTH marR-type" evidence="1">
    <location>
        <begin position="1"/>
        <end position="156"/>
    </location>
</feature>
<accession>A0A9X7ILR5</accession>
<evidence type="ECO:0000313" key="2">
    <source>
        <dbReference type="EMBL" id="PQM51537.1"/>
    </source>
</evidence>
<dbReference type="PANTHER" id="PTHR33164:SF99">
    <property type="entry name" value="MARR FAMILY REGULATORY PROTEIN"/>
    <property type="match status" value="1"/>
</dbReference>
<proteinExistence type="predicted"/>
<protein>
    <submittedName>
        <fullName evidence="2">MarR family transcriptional regulator</fullName>
    </submittedName>
</protein>
<dbReference type="EMBL" id="PUEV01000065">
    <property type="protein sequence ID" value="PQM51537.1"/>
    <property type="molecule type" value="Genomic_DNA"/>
</dbReference>